<dbReference type="RefSeq" id="WP_183312766.1">
    <property type="nucleotide sequence ID" value="NZ_JACIEW010000016.1"/>
</dbReference>
<accession>A0A7W6NDS2</accession>
<reference evidence="3 4" key="1">
    <citation type="submission" date="2020-08" db="EMBL/GenBank/DDBJ databases">
        <title>Genomic Encyclopedia of Type Strains, Phase IV (KMG-IV): sequencing the most valuable type-strain genomes for metagenomic binning, comparative biology and taxonomic classification.</title>
        <authorList>
            <person name="Goeker M."/>
        </authorList>
    </citation>
    <scope>NUCLEOTIDE SEQUENCE [LARGE SCALE GENOMIC DNA]</scope>
    <source>
        <strain evidence="3 4">DSM 23447</strain>
    </source>
</reference>
<feature type="transmembrane region" description="Helical" evidence="1">
    <location>
        <begin position="12"/>
        <end position="30"/>
    </location>
</feature>
<keyword evidence="1" id="KW-0472">Membrane</keyword>
<feature type="transmembrane region" description="Helical" evidence="1">
    <location>
        <begin position="80"/>
        <end position="107"/>
    </location>
</feature>
<dbReference type="InterPro" id="IPR009936">
    <property type="entry name" value="DUF1468"/>
</dbReference>
<organism evidence="3 4">
    <name type="scientific">Devosia subaequoris</name>
    <dbReference type="NCBI Taxonomy" id="395930"/>
    <lineage>
        <taxon>Bacteria</taxon>
        <taxon>Pseudomonadati</taxon>
        <taxon>Pseudomonadota</taxon>
        <taxon>Alphaproteobacteria</taxon>
        <taxon>Hyphomicrobiales</taxon>
        <taxon>Devosiaceae</taxon>
        <taxon>Devosia</taxon>
    </lineage>
</organism>
<keyword evidence="1" id="KW-1133">Transmembrane helix</keyword>
<dbReference type="Proteomes" id="UP000547011">
    <property type="component" value="Unassembled WGS sequence"/>
</dbReference>
<evidence type="ECO:0000256" key="1">
    <source>
        <dbReference type="SAM" id="Phobius"/>
    </source>
</evidence>
<evidence type="ECO:0000259" key="2">
    <source>
        <dbReference type="Pfam" id="PF07331"/>
    </source>
</evidence>
<keyword evidence="1" id="KW-0812">Transmembrane</keyword>
<sequence length="153" mass="16059">MALNASRNDLASGAIFIAFGTYFALEALRYDFGTPFRMGPGFMPVVLGGILIALGIVVAAKGMGKPDEEAAPPWPFRGIVLVLGTILFFAATIRGLGFIPVVLIAGFATALSSSRNTWLSALIISAGLCALCLLIFVVGLGMIVPLVGPWLRF</sequence>
<feature type="transmembrane region" description="Helical" evidence="1">
    <location>
        <begin position="42"/>
        <end position="60"/>
    </location>
</feature>
<name>A0A7W6NDS2_9HYPH</name>
<dbReference type="Pfam" id="PF07331">
    <property type="entry name" value="TctB"/>
    <property type="match status" value="1"/>
</dbReference>
<dbReference type="AlphaFoldDB" id="A0A7W6NDS2"/>
<feature type="domain" description="DUF1468" evidence="2">
    <location>
        <begin position="11"/>
        <end position="145"/>
    </location>
</feature>
<comment type="caution">
    <text evidence="3">The sequence shown here is derived from an EMBL/GenBank/DDBJ whole genome shotgun (WGS) entry which is preliminary data.</text>
</comment>
<evidence type="ECO:0000313" key="3">
    <source>
        <dbReference type="EMBL" id="MBB4054026.1"/>
    </source>
</evidence>
<evidence type="ECO:0000313" key="4">
    <source>
        <dbReference type="Proteomes" id="UP000547011"/>
    </source>
</evidence>
<keyword evidence="4" id="KW-1185">Reference proteome</keyword>
<dbReference type="EMBL" id="JACIEW010000016">
    <property type="protein sequence ID" value="MBB4054026.1"/>
    <property type="molecule type" value="Genomic_DNA"/>
</dbReference>
<proteinExistence type="predicted"/>
<gene>
    <name evidence="3" type="ORF">GGR20_003698</name>
</gene>
<protein>
    <recommendedName>
        <fullName evidence="2">DUF1468 domain-containing protein</fullName>
    </recommendedName>
</protein>
<feature type="transmembrane region" description="Helical" evidence="1">
    <location>
        <begin position="119"/>
        <end position="147"/>
    </location>
</feature>